<dbReference type="PANTHER" id="PTHR19211">
    <property type="entry name" value="ATP-BINDING TRANSPORT PROTEIN-RELATED"/>
    <property type="match status" value="1"/>
</dbReference>
<evidence type="ECO:0000256" key="3">
    <source>
        <dbReference type="ARBA" id="ARBA00022840"/>
    </source>
</evidence>
<dbReference type="PROSITE" id="PS50893">
    <property type="entry name" value="ABC_TRANSPORTER_2"/>
    <property type="match status" value="1"/>
</dbReference>
<keyword evidence="1" id="KW-0677">Repeat</keyword>
<dbReference type="GO" id="GO:0016887">
    <property type="term" value="F:ATP hydrolysis activity"/>
    <property type="evidence" value="ECO:0007669"/>
    <property type="project" value="InterPro"/>
</dbReference>
<keyword evidence="3" id="KW-0067">ATP-binding</keyword>
<dbReference type="PANTHER" id="PTHR19211:SF6">
    <property type="entry name" value="BLL7188 PROTEIN"/>
    <property type="match status" value="1"/>
</dbReference>
<evidence type="ECO:0000313" key="5">
    <source>
        <dbReference type="EMBL" id="SFA46705.1"/>
    </source>
</evidence>
<dbReference type="OrthoDB" id="4500804at2"/>
<evidence type="ECO:0000256" key="1">
    <source>
        <dbReference type="ARBA" id="ARBA00022737"/>
    </source>
</evidence>
<name>A0A1I0T4J7_9NOCA</name>
<evidence type="ECO:0000256" key="2">
    <source>
        <dbReference type="ARBA" id="ARBA00022741"/>
    </source>
</evidence>
<dbReference type="EMBL" id="FOJN01000004">
    <property type="protein sequence ID" value="SFA46705.1"/>
    <property type="molecule type" value="Genomic_DNA"/>
</dbReference>
<sequence>MSRSLSSEQSSVVVTDLTYSFPDGRTVVDGLTVTFPAGTTGLVGANGSGKSTLLQLIAGRLTPSSGTVTVRGSLGYVPQRSDVGTSPTVADRLGIAEVRAALARIERGSTRPSDFDTVGADWDVEEHSLATLGSVGLDVSGSGTAYLDRTVQSLSGGEATQLAVAAQMLRRPDVLVLDEPTNNLDGRARAALRRAVGGWPGTVIVVSHDVALLETMDRIAEMRSVREQPATITLFGGNFSHYRAAVEAEQDAALAAARAAEQDVRRQHRDLQDARTTIDRRRKMGDKADREKRVPKIVAHNRRSAAQESAARYRLGHEKRLSSSRERLDEARDAIRDDAEIVVDLPGTEVHSDRTVVDTGDVEMNCGGRFPGRTVRLTVIGPERVAVTGDNGVGKTSLLRALRPDVPSAYLTQSRDDLDDDLSVVENVTAVAPTATVTEIRTRLARFLFRGRRAEAAVRTLSGGERVRAALATLLLTEPPPQLLILDEPTNDLDLASREQLVSALRSFRGALVVVSHDVDFLEQLRVTRRLHLSAEGLAPT</sequence>
<proteinExistence type="predicted"/>
<evidence type="ECO:0000313" key="6">
    <source>
        <dbReference type="Proteomes" id="UP000182054"/>
    </source>
</evidence>
<feature type="domain" description="ABC transporter" evidence="4">
    <location>
        <begin position="12"/>
        <end position="248"/>
    </location>
</feature>
<dbReference type="RefSeq" id="WP_068360415.1">
    <property type="nucleotide sequence ID" value="NZ_FOJN01000004.1"/>
</dbReference>
<keyword evidence="2" id="KW-0547">Nucleotide-binding</keyword>
<gene>
    <name evidence="5" type="ORF">SAMN05444374_10490</name>
</gene>
<dbReference type="SMART" id="SM00382">
    <property type="entry name" value="AAA"/>
    <property type="match status" value="2"/>
</dbReference>
<dbReference type="Proteomes" id="UP000182054">
    <property type="component" value="Unassembled WGS sequence"/>
</dbReference>
<accession>A0A1I0T4J7</accession>
<reference evidence="5 6" key="1">
    <citation type="submission" date="2016-10" db="EMBL/GenBank/DDBJ databases">
        <authorList>
            <person name="de Groot N.N."/>
        </authorList>
    </citation>
    <scope>NUCLEOTIDE SEQUENCE [LARGE SCALE GENOMIC DNA]</scope>
    <source>
        <strain evidence="5 6">DSM 44908</strain>
    </source>
</reference>
<dbReference type="GeneID" id="85485246"/>
<dbReference type="InterPro" id="IPR003593">
    <property type="entry name" value="AAA+_ATPase"/>
</dbReference>
<evidence type="ECO:0000259" key="4">
    <source>
        <dbReference type="PROSITE" id="PS50893"/>
    </source>
</evidence>
<organism evidence="5 6">
    <name type="scientific">Rhodococcoides kroppenstedtii</name>
    <dbReference type="NCBI Taxonomy" id="293050"/>
    <lineage>
        <taxon>Bacteria</taxon>
        <taxon>Bacillati</taxon>
        <taxon>Actinomycetota</taxon>
        <taxon>Actinomycetes</taxon>
        <taxon>Mycobacteriales</taxon>
        <taxon>Nocardiaceae</taxon>
        <taxon>Rhodococcoides</taxon>
    </lineage>
</organism>
<dbReference type="FunFam" id="3.40.50.300:FF:001320">
    <property type="entry name" value="Heme ABC transporter ATP-binding protein"/>
    <property type="match status" value="1"/>
</dbReference>
<dbReference type="InterPro" id="IPR003439">
    <property type="entry name" value="ABC_transporter-like_ATP-bd"/>
</dbReference>
<dbReference type="Pfam" id="PF00005">
    <property type="entry name" value="ABC_tran"/>
    <property type="match status" value="2"/>
</dbReference>
<protein>
    <submittedName>
        <fullName evidence="5">ATPase components of ABC transporters with duplicated ATPase domains</fullName>
    </submittedName>
</protein>
<dbReference type="InterPro" id="IPR050611">
    <property type="entry name" value="ABCF"/>
</dbReference>
<dbReference type="InterPro" id="IPR027417">
    <property type="entry name" value="P-loop_NTPase"/>
</dbReference>
<dbReference type="GO" id="GO:0005524">
    <property type="term" value="F:ATP binding"/>
    <property type="evidence" value="ECO:0007669"/>
    <property type="project" value="UniProtKB-KW"/>
</dbReference>
<dbReference type="AlphaFoldDB" id="A0A1I0T4J7"/>
<dbReference type="SUPFAM" id="SSF52540">
    <property type="entry name" value="P-loop containing nucleoside triphosphate hydrolases"/>
    <property type="match status" value="2"/>
</dbReference>
<dbReference type="Gene3D" id="3.40.50.300">
    <property type="entry name" value="P-loop containing nucleotide triphosphate hydrolases"/>
    <property type="match status" value="2"/>
</dbReference>